<accession>A0ABW4W2X1</accession>
<dbReference type="Proteomes" id="UP001597383">
    <property type="component" value="Unassembled WGS sequence"/>
</dbReference>
<dbReference type="Pfam" id="PF04239">
    <property type="entry name" value="DUF421"/>
    <property type="match status" value="1"/>
</dbReference>
<keyword evidence="3" id="KW-1003">Cell membrane</keyword>
<protein>
    <submittedName>
        <fullName evidence="10">DUF421 domain-containing protein</fullName>
    </submittedName>
</protein>
<comment type="caution">
    <text evidence="10">The sequence shown here is derived from an EMBL/GenBank/DDBJ whole genome shotgun (WGS) entry which is preliminary data.</text>
</comment>
<evidence type="ECO:0000256" key="1">
    <source>
        <dbReference type="ARBA" id="ARBA00004651"/>
    </source>
</evidence>
<feature type="domain" description="YetF-like N-terminal transmembrane" evidence="9">
    <location>
        <begin position="7"/>
        <end position="79"/>
    </location>
</feature>
<evidence type="ECO:0000256" key="6">
    <source>
        <dbReference type="ARBA" id="ARBA00023136"/>
    </source>
</evidence>
<reference evidence="11" key="1">
    <citation type="journal article" date="2019" name="Int. J. Syst. Evol. Microbiol.">
        <title>The Global Catalogue of Microorganisms (GCM) 10K type strain sequencing project: providing services to taxonomists for standard genome sequencing and annotation.</title>
        <authorList>
            <consortium name="The Broad Institute Genomics Platform"/>
            <consortium name="The Broad Institute Genome Sequencing Center for Infectious Disease"/>
            <person name="Wu L."/>
            <person name="Ma J."/>
        </authorList>
    </citation>
    <scope>NUCLEOTIDE SEQUENCE [LARGE SCALE GENOMIC DNA]</scope>
    <source>
        <strain evidence="11">R28</strain>
    </source>
</reference>
<dbReference type="InterPro" id="IPR023090">
    <property type="entry name" value="UPF0702_alpha/beta_dom_sf"/>
</dbReference>
<keyword evidence="4 7" id="KW-0812">Transmembrane</keyword>
<proteinExistence type="inferred from homology"/>
<evidence type="ECO:0000259" key="9">
    <source>
        <dbReference type="Pfam" id="PF20730"/>
    </source>
</evidence>
<keyword evidence="11" id="KW-1185">Reference proteome</keyword>
<comment type="similarity">
    <text evidence="2">Belongs to the UPF0702 family.</text>
</comment>
<dbReference type="Pfam" id="PF20730">
    <property type="entry name" value="YetF_N"/>
    <property type="match status" value="1"/>
</dbReference>
<evidence type="ECO:0000256" key="5">
    <source>
        <dbReference type="ARBA" id="ARBA00022989"/>
    </source>
</evidence>
<feature type="transmembrane region" description="Helical" evidence="7">
    <location>
        <begin position="6"/>
        <end position="26"/>
    </location>
</feature>
<sequence>MDQFSPMFLETLFGFVCLFAITKILGKTSINQITPFDFVSALILGELVGNALFDKNAGILDIGFVIILWGGLLLIVEIITQKFKGSRGFLEGKPAIVIQNGQLVREVMKKNRLDVNQLQHLLREKNVFTMKEVQFAILETNGTVSVLKKSDYQTPTRQDINLAPQEVKLATTLINDGEIIYDNLQELDLTEEWLLEEMVKQGYTHVKDVFYAEYTKGNKLFLLPF</sequence>
<name>A0ABW4W2X1_9BACI</name>
<comment type="subcellular location">
    <subcellularLocation>
        <location evidence="1">Cell membrane</location>
        <topology evidence="1">Multi-pass membrane protein</topology>
    </subcellularLocation>
</comment>
<keyword evidence="6 7" id="KW-0472">Membrane</keyword>
<dbReference type="PANTHER" id="PTHR34582:SF5">
    <property type="entry name" value="UPF0702 TRANSMEMBRANE PROTEIN YETF"/>
    <property type="match status" value="1"/>
</dbReference>
<keyword evidence="5 7" id="KW-1133">Transmembrane helix</keyword>
<evidence type="ECO:0000313" key="11">
    <source>
        <dbReference type="Proteomes" id="UP001597383"/>
    </source>
</evidence>
<evidence type="ECO:0000259" key="8">
    <source>
        <dbReference type="Pfam" id="PF04239"/>
    </source>
</evidence>
<feature type="transmembrane region" description="Helical" evidence="7">
    <location>
        <begin position="59"/>
        <end position="79"/>
    </location>
</feature>
<evidence type="ECO:0000256" key="3">
    <source>
        <dbReference type="ARBA" id="ARBA00022475"/>
    </source>
</evidence>
<evidence type="ECO:0000256" key="7">
    <source>
        <dbReference type="SAM" id="Phobius"/>
    </source>
</evidence>
<dbReference type="EMBL" id="JBHUHQ010000019">
    <property type="protein sequence ID" value="MFD2045371.1"/>
    <property type="molecule type" value="Genomic_DNA"/>
</dbReference>
<organism evidence="10 11">
    <name type="scientific">Ornithinibacillus salinisoli</name>
    <dbReference type="NCBI Taxonomy" id="1848459"/>
    <lineage>
        <taxon>Bacteria</taxon>
        <taxon>Bacillati</taxon>
        <taxon>Bacillota</taxon>
        <taxon>Bacilli</taxon>
        <taxon>Bacillales</taxon>
        <taxon>Bacillaceae</taxon>
        <taxon>Ornithinibacillus</taxon>
    </lineage>
</organism>
<dbReference type="PANTHER" id="PTHR34582">
    <property type="entry name" value="UPF0702 TRANSMEMBRANE PROTEIN YCAP"/>
    <property type="match status" value="1"/>
</dbReference>
<dbReference type="RefSeq" id="WP_377558013.1">
    <property type="nucleotide sequence ID" value="NZ_JBHUHQ010000019.1"/>
</dbReference>
<dbReference type="InterPro" id="IPR048454">
    <property type="entry name" value="YetF_N"/>
</dbReference>
<evidence type="ECO:0000256" key="2">
    <source>
        <dbReference type="ARBA" id="ARBA00006448"/>
    </source>
</evidence>
<dbReference type="Gene3D" id="3.30.240.20">
    <property type="entry name" value="bsu07140 like domains"/>
    <property type="match status" value="2"/>
</dbReference>
<evidence type="ECO:0000256" key="4">
    <source>
        <dbReference type="ARBA" id="ARBA00022692"/>
    </source>
</evidence>
<evidence type="ECO:0000313" key="10">
    <source>
        <dbReference type="EMBL" id="MFD2045371.1"/>
    </source>
</evidence>
<dbReference type="InterPro" id="IPR007353">
    <property type="entry name" value="DUF421"/>
</dbReference>
<feature type="domain" description="YetF C-terminal" evidence="8">
    <location>
        <begin position="82"/>
        <end position="215"/>
    </location>
</feature>
<gene>
    <name evidence="10" type="ORF">ACFSJF_13905</name>
</gene>